<organism evidence="1 2">
    <name type="scientific">Kibdelosporangium phytohabitans</name>
    <dbReference type="NCBI Taxonomy" id="860235"/>
    <lineage>
        <taxon>Bacteria</taxon>
        <taxon>Bacillati</taxon>
        <taxon>Actinomycetota</taxon>
        <taxon>Actinomycetes</taxon>
        <taxon>Pseudonocardiales</taxon>
        <taxon>Pseudonocardiaceae</taxon>
        <taxon>Kibdelosporangium</taxon>
    </lineage>
</organism>
<protein>
    <submittedName>
        <fullName evidence="1">Uncharacterized protein</fullName>
    </submittedName>
</protein>
<reference evidence="1 2" key="1">
    <citation type="submission" date="2015-07" db="EMBL/GenBank/DDBJ databases">
        <title>Genome sequencing of Kibdelosporangium phytohabitans.</title>
        <authorList>
            <person name="Qin S."/>
            <person name="Xing K."/>
        </authorList>
    </citation>
    <scope>NUCLEOTIDE SEQUENCE [LARGE SCALE GENOMIC DNA]</scope>
    <source>
        <strain evidence="1 2">KLBMP1111</strain>
    </source>
</reference>
<evidence type="ECO:0000313" key="2">
    <source>
        <dbReference type="Proteomes" id="UP000063699"/>
    </source>
</evidence>
<dbReference type="KEGG" id="kphy:AOZ06_49005"/>
<dbReference type="EMBL" id="CP012752">
    <property type="protein sequence ID" value="ALG13758.1"/>
    <property type="molecule type" value="Genomic_DNA"/>
</dbReference>
<proteinExistence type="predicted"/>
<dbReference type="AlphaFoldDB" id="A0A0N9I6J6"/>
<dbReference type="Proteomes" id="UP000063699">
    <property type="component" value="Chromosome"/>
</dbReference>
<sequence>MRATTGMLVTVRLLRLTVGRLWLAVRRLLAVWLLAATLRLALSGRPLTIRGAAGLARLVRALRVLSHGWTVNAPDLRKKGFGSRLDQSLPAWAVAR</sequence>
<dbReference type="STRING" id="860235.AOZ06_49005"/>
<keyword evidence="2" id="KW-1185">Reference proteome</keyword>
<name>A0A0N9I6J6_9PSEU</name>
<accession>A0A0N9I6J6</accession>
<evidence type="ECO:0000313" key="1">
    <source>
        <dbReference type="EMBL" id="ALG13758.1"/>
    </source>
</evidence>
<gene>
    <name evidence="1" type="ORF">AOZ06_49005</name>
</gene>